<keyword evidence="2" id="KW-1185">Reference proteome</keyword>
<dbReference type="EMBL" id="VHIZ01000037">
    <property type="protein sequence ID" value="TPV28783.1"/>
    <property type="molecule type" value="Genomic_DNA"/>
</dbReference>
<gene>
    <name evidence="1" type="ORF">FJW00_07445</name>
</gene>
<comment type="caution">
    <text evidence="1">The sequence shown here is derived from an EMBL/GenBank/DDBJ whole genome shotgun (WGS) entry which is preliminary data.</text>
</comment>
<name>A0ABY2Z8B0_9GAMM</name>
<evidence type="ECO:0000313" key="2">
    <source>
        <dbReference type="Proteomes" id="UP000316142"/>
    </source>
</evidence>
<reference evidence="1 2" key="1">
    <citation type="submission" date="2019-06" db="EMBL/GenBank/DDBJ databases">
        <title>Taxogenomics and systematics of the genus Pantoea.</title>
        <authorList>
            <person name="Tambong J.T."/>
        </authorList>
    </citation>
    <scope>NUCLEOTIDE SEQUENCE [LARGE SCALE GENOMIC DNA]</scope>
    <source>
        <strain evidence="1 2">LMG 2558</strain>
    </source>
</reference>
<accession>A0ABY2Z8B0</accession>
<dbReference type="Proteomes" id="UP000316142">
    <property type="component" value="Unassembled WGS sequence"/>
</dbReference>
<proteinExistence type="predicted"/>
<protein>
    <submittedName>
        <fullName evidence="1">Uncharacterized protein</fullName>
    </submittedName>
</protein>
<organism evidence="1 2">
    <name type="scientific">Pantoea anthophila</name>
    <dbReference type="NCBI Taxonomy" id="470931"/>
    <lineage>
        <taxon>Bacteria</taxon>
        <taxon>Pseudomonadati</taxon>
        <taxon>Pseudomonadota</taxon>
        <taxon>Gammaproteobacteria</taxon>
        <taxon>Enterobacterales</taxon>
        <taxon>Erwiniaceae</taxon>
        <taxon>Pantoea</taxon>
    </lineage>
</organism>
<sequence>MHPLAEQIAFVSANTRKLFMTTVRALPSLPVLSSFCLRMSNQPDAIAAGFQTQLQNQVRLSLAQKVPLPAGQKIAVAATPQRTHIDALLAQLLADRKRVSEAVCHADEHRESASLPCQLMNKNELALRCDADVYSLIPDVPFVCPPPYPPGSVSPLTPIVIWTAPEIVRFPALSPRGGPLRILSIRLINKAGYRRREISENDLNDIAPSH</sequence>
<evidence type="ECO:0000313" key="1">
    <source>
        <dbReference type="EMBL" id="TPV28783.1"/>
    </source>
</evidence>
<dbReference type="RefSeq" id="WP_140923394.1">
    <property type="nucleotide sequence ID" value="NZ_CP122311.1"/>
</dbReference>